<evidence type="ECO:0008006" key="2">
    <source>
        <dbReference type="Google" id="ProtNLM"/>
    </source>
</evidence>
<gene>
    <name evidence="1" type="ORF">SDC9_44739</name>
</gene>
<reference evidence="1" key="1">
    <citation type="submission" date="2019-08" db="EMBL/GenBank/DDBJ databases">
        <authorList>
            <person name="Kucharzyk K."/>
            <person name="Murdoch R.W."/>
            <person name="Higgins S."/>
            <person name="Loffler F."/>
        </authorList>
    </citation>
    <scope>NUCLEOTIDE SEQUENCE</scope>
</reference>
<dbReference type="PANTHER" id="PTHR32305">
    <property type="match status" value="1"/>
</dbReference>
<dbReference type="EMBL" id="VSSQ01000614">
    <property type="protein sequence ID" value="MPL98533.1"/>
    <property type="molecule type" value="Genomic_DNA"/>
</dbReference>
<protein>
    <recommendedName>
        <fullName evidence="2">RHS repeat-associated core domain-containing protein</fullName>
    </recommendedName>
</protein>
<organism evidence="1">
    <name type="scientific">bioreactor metagenome</name>
    <dbReference type="NCBI Taxonomy" id="1076179"/>
    <lineage>
        <taxon>unclassified sequences</taxon>
        <taxon>metagenomes</taxon>
        <taxon>ecological metagenomes</taxon>
    </lineage>
</organism>
<dbReference type="PANTHER" id="PTHR32305:SF15">
    <property type="entry name" value="PROTEIN RHSA-RELATED"/>
    <property type="match status" value="1"/>
</dbReference>
<dbReference type="Gene3D" id="2.180.10.10">
    <property type="entry name" value="RHS repeat-associated core"/>
    <property type="match status" value="1"/>
</dbReference>
<dbReference type="InterPro" id="IPR050708">
    <property type="entry name" value="T6SS_VgrG/RHS"/>
</dbReference>
<dbReference type="InterPro" id="IPR022385">
    <property type="entry name" value="Rhs_assc_core"/>
</dbReference>
<proteinExistence type="predicted"/>
<accession>A0A644W7W0</accession>
<dbReference type="NCBIfam" id="TIGR03696">
    <property type="entry name" value="Rhs_assc_core"/>
    <property type="match status" value="1"/>
</dbReference>
<sequence>MQHLQYLPFGETFVDQQNDYDSRYTFSAKEKDDETQYSYFGARYYDSDLSVWLSVDPLSDKFYSTSPYMYVVGNPIGIIDPFGMDTVAPLAQGSGGVYLPDNATDMVFNRGTTATGAETGNSYAVNEGSLSSFKLDGEEYKSVFNKSSKEFIGYRNSAGQYYNMEDYISKEGTGALILTAILTGAVGSSADLISVSFGVNSTFVAGGGKEVSLNYLRIGPEKGFFFSTTESNNWGVEVDWGLDVSYYWYVGNTPENLVTRRSVEGHIERASVNLGPFGGYSYIWCTDENYNKVWRGGSLGGGFGLGAAYHNGTTKLY</sequence>
<dbReference type="AlphaFoldDB" id="A0A644W7W0"/>
<name>A0A644W7W0_9ZZZZ</name>
<evidence type="ECO:0000313" key="1">
    <source>
        <dbReference type="EMBL" id="MPL98533.1"/>
    </source>
</evidence>
<comment type="caution">
    <text evidence="1">The sequence shown here is derived from an EMBL/GenBank/DDBJ whole genome shotgun (WGS) entry which is preliminary data.</text>
</comment>